<keyword evidence="4" id="KW-0808">Transferase</keyword>
<dbReference type="SUPFAM" id="SSF47986">
    <property type="entry name" value="DEATH domain"/>
    <property type="match status" value="1"/>
</dbReference>
<dbReference type="Pfam" id="PF05461">
    <property type="entry name" value="ApoL"/>
    <property type="match status" value="1"/>
</dbReference>
<dbReference type="SUPFAM" id="SSF56112">
    <property type="entry name" value="Protein kinase-like (PK-like)"/>
    <property type="match status" value="1"/>
</dbReference>
<accession>A0A498L4X0</accession>
<keyword evidence="6 12" id="KW-0418">Kinase</keyword>
<dbReference type="InterPro" id="IPR051131">
    <property type="entry name" value="NEK_Ser/Thr_kinase_NIMA"/>
</dbReference>
<organism evidence="12 13">
    <name type="scientific">Labeo rohita</name>
    <name type="common">Indian major carp</name>
    <name type="synonym">Cyprinus rohita</name>
    <dbReference type="NCBI Taxonomy" id="84645"/>
    <lineage>
        <taxon>Eukaryota</taxon>
        <taxon>Metazoa</taxon>
        <taxon>Chordata</taxon>
        <taxon>Craniata</taxon>
        <taxon>Vertebrata</taxon>
        <taxon>Euteleostomi</taxon>
        <taxon>Actinopterygii</taxon>
        <taxon>Neopterygii</taxon>
        <taxon>Teleostei</taxon>
        <taxon>Ostariophysi</taxon>
        <taxon>Cypriniformes</taxon>
        <taxon>Cyprinidae</taxon>
        <taxon>Labeoninae</taxon>
        <taxon>Labeonini</taxon>
        <taxon>Labeo</taxon>
    </lineage>
</organism>
<dbReference type="GO" id="GO:0008289">
    <property type="term" value="F:lipid binding"/>
    <property type="evidence" value="ECO:0007669"/>
    <property type="project" value="InterPro"/>
</dbReference>
<dbReference type="InterPro" id="IPR004020">
    <property type="entry name" value="DAPIN"/>
</dbReference>
<comment type="caution">
    <text evidence="12">The sequence shown here is derived from an EMBL/GenBank/DDBJ whole genome shotgun (WGS) entry which is preliminary data.</text>
</comment>
<evidence type="ECO:0000259" key="11">
    <source>
        <dbReference type="PROSITE" id="PS50824"/>
    </source>
</evidence>
<reference evidence="12 13" key="1">
    <citation type="submission" date="2018-03" db="EMBL/GenBank/DDBJ databases">
        <title>Draft genome sequence of Rohu Carp (Labeo rohita).</title>
        <authorList>
            <person name="Das P."/>
            <person name="Kushwaha B."/>
            <person name="Joshi C.G."/>
            <person name="Kumar D."/>
            <person name="Nagpure N.S."/>
            <person name="Sahoo L."/>
            <person name="Das S.P."/>
            <person name="Bit A."/>
            <person name="Patnaik S."/>
            <person name="Meher P.K."/>
            <person name="Jayasankar P."/>
            <person name="Koringa P.G."/>
            <person name="Patel N.V."/>
            <person name="Hinsu A.T."/>
            <person name="Kumar R."/>
            <person name="Pandey M."/>
            <person name="Agarwal S."/>
            <person name="Srivastava S."/>
            <person name="Singh M."/>
            <person name="Iquebal M.A."/>
            <person name="Jaiswal S."/>
            <person name="Angadi U.B."/>
            <person name="Kumar N."/>
            <person name="Raza M."/>
            <person name="Shah T.M."/>
            <person name="Rai A."/>
            <person name="Jena J.K."/>
        </authorList>
    </citation>
    <scope>NUCLEOTIDE SEQUENCE [LARGE SCALE GENOMIC DNA]</scope>
    <source>
        <strain evidence="12">DASCIFA01</strain>
        <tissue evidence="12">Testis</tissue>
    </source>
</reference>
<dbReference type="InterPro" id="IPR011009">
    <property type="entry name" value="Kinase-like_dom_sf"/>
</dbReference>
<dbReference type="PANTHER" id="PTHR44899">
    <property type="entry name" value="CAMK FAMILY PROTEIN KINASE"/>
    <property type="match status" value="1"/>
</dbReference>
<dbReference type="Pfam" id="PF00069">
    <property type="entry name" value="Pkinase"/>
    <property type="match status" value="1"/>
</dbReference>
<dbReference type="EC" id="2.7.11.1" evidence="2"/>
<dbReference type="AlphaFoldDB" id="A0A498L4X0"/>
<feature type="domain" description="Pyrin" evidence="11">
    <location>
        <begin position="1"/>
        <end position="85"/>
    </location>
</feature>
<dbReference type="GO" id="GO:0042157">
    <property type="term" value="P:lipoprotein metabolic process"/>
    <property type="evidence" value="ECO:0007669"/>
    <property type="project" value="InterPro"/>
</dbReference>
<comment type="catalytic activity">
    <reaction evidence="8">
        <text>L-threonyl-[protein] + ATP = O-phospho-L-threonyl-[protein] + ADP + H(+)</text>
        <dbReference type="Rhea" id="RHEA:46608"/>
        <dbReference type="Rhea" id="RHEA-COMP:11060"/>
        <dbReference type="Rhea" id="RHEA-COMP:11605"/>
        <dbReference type="ChEBI" id="CHEBI:15378"/>
        <dbReference type="ChEBI" id="CHEBI:30013"/>
        <dbReference type="ChEBI" id="CHEBI:30616"/>
        <dbReference type="ChEBI" id="CHEBI:61977"/>
        <dbReference type="ChEBI" id="CHEBI:456216"/>
        <dbReference type="EC" id="2.7.11.1"/>
    </reaction>
</comment>
<evidence type="ECO:0000256" key="8">
    <source>
        <dbReference type="ARBA" id="ARBA00047899"/>
    </source>
</evidence>
<feature type="domain" description="Protein kinase" evidence="10">
    <location>
        <begin position="1"/>
        <end position="274"/>
    </location>
</feature>
<evidence type="ECO:0000313" key="12">
    <source>
        <dbReference type="EMBL" id="RXN03279.1"/>
    </source>
</evidence>
<dbReference type="Gene3D" id="1.10.533.10">
    <property type="entry name" value="Death Domain, Fas"/>
    <property type="match status" value="1"/>
</dbReference>
<evidence type="ECO:0000256" key="4">
    <source>
        <dbReference type="ARBA" id="ARBA00022679"/>
    </source>
</evidence>
<dbReference type="GO" id="GO:0005524">
    <property type="term" value="F:ATP binding"/>
    <property type="evidence" value="ECO:0007669"/>
    <property type="project" value="UniProtKB-KW"/>
</dbReference>
<comment type="similarity">
    <text evidence="1">Belongs to the apolipoprotein L family.</text>
</comment>
<dbReference type="GO" id="GO:0005576">
    <property type="term" value="C:extracellular region"/>
    <property type="evidence" value="ECO:0007669"/>
    <property type="project" value="InterPro"/>
</dbReference>
<evidence type="ECO:0000256" key="9">
    <source>
        <dbReference type="ARBA" id="ARBA00048679"/>
    </source>
</evidence>
<evidence type="ECO:0000313" key="13">
    <source>
        <dbReference type="Proteomes" id="UP000290572"/>
    </source>
</evidence>
<keyword evidence="5" id="KW-0547">Nucleotide-binding</keyword>
<dbReference type="Pfam" id="PF02758">
    <property type="entry name" value="PYRIN"/>
    <property type="match status" value="1"/>
</dbReference>
<dbReference type="Proteomes" id="UP000290572">
    <property type="component" value="Unassembled WGS sequence"/>
</dbReference>
<gene>
    <name evidence="12" type="ORF">ROHU_013559</name>
</gene>
<dbReference type="InterPro" id="IPR011029">
    <property type="entry name" value="DEATH-like_dom_sf"/>
</dbReference>
<dbReference type="PANTHER" id="PTHR44899:SF4">
    <property type="entry name" value="SERINE_THREONINE-PROTEIN KINASE NEK1"/>
    <property type="match status" value="1"/>
</dbReference>
<dbReference type="PROSITE" id="PS50824">
    <property type="entry name" value="DAPIN"/>
    <property type="match status" value="1"/>
</dbReference>
<dbReference type="EMBL" id="QBIY01013485">
    <property type="protein sequence ID" value="RXN03279.1"/>
    <property type="molecule type" value="Genomic_DNA"/>
</dbReference>
<evidence type="ECO:0000259" key="10">
    <source>
        <dbReference type="PROSITE" id="PS50011"/>
    </source>
</evidence>
<keyword evidence="13" id="KW-1185">Reference proteome</keyword>
<sequence>MASVSEQILDALDDLDTEKLKRFKWHLKNYKGFSAADLEKADAPDTVDLMMKRFGPEEAVKITVDILRKMNHNHLAEELENKHKQAQAEGSIEDPALSGAELKPTEGVLKEHGYTIKKTLERGDLESEFLVTRKDGDSYVIKEINCGDILDWMVQICLALQYLYENNVLHRNIKPQNVFLTEHGFVNIEVFGCFEKDSKGLKSDIWSLGFLLHNLCMLDVWPDITCADALSKKVNLPHISERYSEELRRLIRQMLSCDPKVRPSAEKILAKPFLKNAVKKNKRVPDTLEERFMKSTENFDEAYRDSEEFLSEWKNITDSLEEIHRKCTIGSLSGSVIGAAGGITAIVGAILAPFTLGASLIVTGVGIGVSVAGGITATPTTLPTAVRTKETPNVTGAKARPTMDAIPPAAPIAAPVKLPTVVFLCGFQFISNDIKFLYLTTECPMFSVKI</sequence>
<comment type="catalytic activity">
    <reaction evidence="9">
        <text>L-seryl-[protein] + ATP = O-phospho-L-seryl-[protein] + ADP + H(+)</text>
        <dbReference type="Rhea" id="RHEA:17989"/>
        <dbReference type="Rhea" id="RHEA-COMP:9863"/>
        <dbReference type="Rhea" id="RHEA-COMP:11604"/>
        <dbReference type="ChEBI" id="CHEBI:15378"/>
        <dbReference type="ChEBI" id="CHEBI:29999"/>
        <dbReference type="ChEBI" id="CHEBI:30616"/>
        <dbReference type="ChEBI" id="CHEBI:83421"/>
        <dbReference type="ChEBI" id="CHEBI:456216"/>
        <dbReference type="EC" id="2.7.11.1"/>
    </reaction>
</comment>
<dbReference type="InterPro" id="IPR008405">
    <property type="entry name" value="ApoL"/>
</dbReference>
<dbReference type="STRING" id="84645.A0A498L4X0"/>
<dbReference type="SMART" id="SM01289">
    <property type="entry name" value="PYRIN"/>
    <property type="match status" value="1"/>
</dbReference>
<evidence type="ECO:0000256" key="5">
    <source>
        <dbReference type="ARBA" id="ARBA00022741"/>
    </source>
</evidence>
<dbReference type="GO" id="GO:0006869">
    <property type="term" value="P:lipid transport"/>
    <property type="evidence" value="ECO:0007669"/>
    <property type="project" value="InterPro"/>
</dbReference>
<evidence type="ECO:0000256" key="1">
    <source>
        <dbReference type="ARBA" id="ARBA00010090"/>
    </source>
</evidence>
<protein>
    <recommendedName>
        <fullName evidence="2">non-specific serine/threonine protein kinase</fullName>
        <ecNumber evidence="2">2.7.11.1</ecNumber>
    </recommendedName>
</protein>
<keyword evidence="3" id="KW-0723">Serine/threonine-protein kinase</keyword>
<dbReference type="CDD" id="cd08321">
    <property type="entry name" value="Pyrin_ASC-like"/>
    <property type="match status" value="1"/>
</dbReference>
<evidence type="ECO:0000256" key="3">
    <source>
        <dbReference type="ARBA" id="ARBA00022527"/>
    </source>
</evidence>
<dbReference type="Gene3D" id="1.10.510.10">
    <property type="entry name" value="Transferase(Phosphotransferase) domain 1"/>
    <property type="match status" value="1"/>
</dbReference>
<evidence type="ECO:0000256" key="2">
    <source>
        <dbReference type="ARBA" id="ARBA00012513"/>
    </source>
</evidence>
<evidence type="ECO:0000256" key="6">
    <source>
        <dbReference type="ARBA" id="ARBA00022777"/>
    </source>
</evidence>
<dbReference type="PROSITE" id="PS50011">
    <property type="entry name" value="PROTEIN_KINASE_DOM"/>
    <property type="match status" value="1"/>
</dbReference>
<dbReference type="GO" id="GO:0004674">
    <property type="term" value="F:protein serine/threonine kinase activity"/>
    <property type="evidence" value="ECO:0007669"/>
    <property type="project" value="UniProtKB-KW"/>
</dbReference>
<proteinExistence type="inferred from homology"/>
<dbReference type="InterPro" id="IPR000719">
    <property type="entry name" value="Prot_kinase_dom"/>
</dbReference>
<keyword evidence="7" id="KW-0067">ATP-binding</keyword>
<name>A0A498L4X0_LABRO</name>
<evidence type="ECO:0000256" key="7">
    <source>
        <dbReference type="ARBA" id="ARBA00022840"/>
    </source>
</evidence>